<comment type="caution">
    <text evidence="2">The sequence shown here is derived from an EMBL/GenBank/DDBJ whole genome shotgun (WGS) entry which is preliminary data.</text>
</comment>
<organism evidence="2 3">
    <name type="scientific">Musa balbisiana</name>
    <name type="common">Banana</name>
    <dbReference type="NCBI Taxonomy" id="52838"/>
    <lineage>
        <taxon>Eukaryota</taxon>
        <taxon>Viridiplantae</taxon>
        <taxon>Streptophyta</taxon>
        <taxon>Embryophyta</taxon>
        <taxon>Tracheophyta</taxon>
        <taxon>Spermatophyta</taxon>
        <taxon>Magnoliopsida</taxon>
        <taxon>Liliopsida</taxon>
        <taxon>Zingiberales</taxon>
        <taxon>Musaceae</taxon>
        <taxon>Musa</taxon>
    </lineage>
</organism>
<name>A0A4S8KFP5_MUSBA</name>
<dbReference type="Proteomes" id="UP000317650">
    <property type="component" value="Chromosome 4"/>
</dbReference>
<gene>
    <name evidence="2" type="ORF">C4D60_Mb04t30120</name>
</gene>
<sequence>MTVNIVKKATGQTPNVPAKWRSTSLCWAASMTYDHRVLIFTFAYGKESSRKNFLPAVEYEHHFSYYFSSFPSPSGQIADSHPRSRAAGGRQTPPETDSLHWWQLQPNLRQHQRTAGSIRQPWKRASVGGCDCGGAPEASELGPPVETRKTRRDGEVEIVVRHRRHCRDREEVVLQQRKLLHLLMVAGGRNVERQHSHRAAVSELLTLLRLGEETSLAEVDRCGDLLLNAIVAGILLAFCNSSDVVGSIAAGKKLRERGGGLRVQVLVKEGRNVGAVVSALLFILRCSLSRSLSGHDAALRTRQGQD</sequence>
<accession>A0A4S8KFP5</accession>
<feature type="region of interest" description="Disordered" evidence="1">
    <location>
        <begin position="76"/>
        <end position="97"/>
    </location>
</feature>
<proteinExistence type="predicted"/>
<keyword evidence="3" id="KW-1185">Reference proteome</keyword>
<dbReference type="AlphaFoldDB" id="A0A4S8KFP5"/>
<evidence type="ECO:0000256" key="1">
    <source>
        <dbReference type="SAM" id="MobiDB-lite"/>
    </source>
</evidence>
<protein>
    <submittedName>
        <fullName evidence="2">Uncharacterized protein</fullName>
    </submittedName>
</protein>
<evidence type="ECO:0000313" key="2">
    <source>
        <dbReference type="EMBL" id="THU74132.1"/>
    </source>
</evidence>
<evidence type="ECO:0000313" key="3">
    <source>
        <dbReference type="Proteomes" id="UP000317650"/>
    </source>
</evidence>
<reference evidence="2 3" key="1">
    <citation type="journal article" date="2019" name="Nat. Plants">
        <title>Genome sequencing of Musa balbisiana reveals subgenome evolution and function divergence in polyploid bananas.</title>
        <authorList>
            <person name="Yao X."/>
        </authorList>
    </citation>
    <scope>NUCLEOTIDE SEQUENCE [LARGE SCALE GENOMIC DNA]</scope>
    <source>
        <strain evidence="3">cv. DH-PKW</strain>
        <tissue evidence="2">Leaves</tissue>
    </source>
</reference>
<dbReference type="EMBL" id="PYDT01000001">
    <property type="protein sequence ID" value="THU74132.1"/>
    <property type="molecule type" value="Genomic_DNA"/>
</dbReference>